<dbReference type="AlphaFoldDB" id="A0A8E0S0I3"/>
<dbReference type="OrthoDB" id="6286489at2759"/>
<reference evidence="2" key="1">
    <citation type="submission" date="2019-05" db="EMBL/GenBank/DDBJ databases">
        <title>Annotation for the trematode Fasciolopsis buski.</title>
        <authorList>
            <person name="Choi Y.-J."/>
        </authorList>
    </citation>
    <scope>NUCLEOTIDE SEQUENCE</scope>
    <source>
        <strain evidence="2">HT</strain>
        <tissue evidence="2">Whole worm</tissue>
    </source>
</reference>
<accession>A0A8E0S0I3</accession>
<evidence type="ECO:0000256" key="1">
    <source>
        <dbReference type="SAM" id="MobiDB-lite"/>
    </source>
</evidence>
<evidence type="ECO:0000313" key="3">
    <source>
        <dbReference type="Proteomes" id="UP000728185"/>
    </source>
</evidence>
<feature type="region of interest" description="Disordered" evidence="1">
    <location>
        <begin position="45"/>
        <end position="67"/>
    </location>
</feature>
<organism evidence="2 3">
    <name type="scientific">Fasciolopsis buskii</name>
    <dbReference type="NCBI Taxonomy" id="27845"/>
    <lineage>
        <taxon>Eukaryota</taxon>
        <taxon>Metazoa</taxon>
        <taxon>Spiralia</taxon>
        <taxon>Lophotrochozoa</taxon>
        <taxon>Platyhelminthes</taxon>
        <taxon>Trematoda</taxon>
        <taxon>Digenea</taxon>
        <taxon>Plagiorchiida</taxon>
        <taxon>Echinostomata</taxon>
        <taxon>Echinostomatoidea</taxon>
        <taxon>Fasciolidae</taxon>
        <taxon>Fasciolopsis</taxon>
    </lineage>
</organism>
<name>A0A8E0S0I3_9TREM</name>
<gene>
    <name evidence="2" type="ORF">FBUS_05145</name>
</gene>
<dbReference type="EMBL" id="LUCM01002033">
    <property type="protein sequence ID" value="KAA0197954.1"/>
    <property type="molecule type" value="Genomic_DNA"/>
</dbReference>
<dbReference type="Proteomes" id="UP000728185">
    <property type="component" value="Unassembled WGS sequence"/>
</dbReference>
<feature type="non-terminal residue" evidence="2">
    <location>
        <position position="67"/>
    </location>
</feature>
<comment type="caution">
    <text evidence="2">The sequence shown here is derived from an EMBL/GenBank/DDBJ whole genome shotgun (WGS) entry which is preliminary data.</text>
</comment>
<protein>
    <submittedName>
        <fullName evidence="2">Uncharacterized protein</fullName>
    </submittedName>
</protein>
<keyword evidence="3" id="KW-1185">Reference proteome</keyword>
<sequence>MPVKNEELVCAGSPVGTSKTKKTRYSLKKLLDRSRFSPRLLRIPRLTKSTDGDQEGDGELKTACFTT</sequence>
<proteinExistence type="predicted"/>
<evidence type="ECO:0000313" key="2">
    <source>
        <dbReference type="EMBL" id="KAA0197954.1"/>
    </source>
</evidence>